<name>A0A2G2WS38_CAPBA</name>
<keyword evidence="3" id="KW-1185">Reference proteome</keyword>
<evidence type="ECO:0000259" key="1">
    <source>
        <dbReference type="PROSITE" id="PS50011"/>
    </source>
</evidence>
<feature type="domain" description="Protein kinase" evidence="1">
    <location>
        <begin position="1"/>
        <end position="175"/>
    </location>
</feature>
<dbReference type="InterPro" id="IPR000719">
    <property type="entry name" value="Prot_kinase_dom"/>
</dbReference>
<dbReference type="Proteomes" id="UP000224567">
    <property type="component" value="Unassembled WGS sequence"/>
</dbReference>
<dbReference type="InterPro" id="IPR011009">
    <property type="entry name" value="Kinase-like_dom_sf"/>
</dbReference>
<proteinExistence type="predicted"/>
<protein>
    <recommendedName>
        <fullName evidence="1">Protein kinase domain-containing protein</fullName>
    </recommendedName>
</protein>
<dbReference type="GO" id="GO:0005524">
    <property type="term" value="F:ATP binding"/>
    <property type="evidence" value="ECO:0007669"/>
    <property type="project" value="InterPro"/>
</dbReference>
<dbReference type="EMBL" id="MLFT02000005">
    <property type="protein sequence ID" value="PHT47999.1"/>
    <property type="molecule type" value="Genomic_DNA"/>
</dbReference>
<organism evidence="2 3">
    <name type="scientific">Capsicum baccatum</name>
    <name type="common">Peruvian pepper</name>
    <dbReference type="NCBI Taxonomy" id="33114"/>
    <lineage>
        <taxon>Eukaryota</taxon>
        <taxon>Viridiplantae</taxon>
        <taxon>Streptophyta</taxon>
        <taxon>Embryophyta</taxon>
        <taxon>Tracheophyta</taxon>
        <taxon>Spermatophyta</taxon>
        <taxon>Magnoliopsida</taxon>
        <taxon>eudicotyledons</taxon>
        <taxon>Gunneridae</taxon>
        <taxon>Pentapetalae</taxon>
        <taxon>asterids</taxon>
        <taxon>lamiids</taxon>
        <taxon>Solanales</taxon>
        <taxon>Solanaceae</taxon>
        <taxon>Solanoideae</taxon>
        <taxon>Capsiceae</taxon>
        <taxon>Capsicum</taxon>
    </lineage>
</organism>
<reference evidence="3" key="2">
    <citation type="journal article" date="2017" name="J. Anim. Genet.">
        <title>Multiple reference genome sequences of hot pepper reveal the massive evolution of plant disease resistance genes by retroduplication.</title>
        <authorList>
            <person name="Kim S."/>
            <person name="Park J."/>
            <person name="Yeom S.-I."/>
            <person name="Kim Y.-M."/>
            <person name="Seo E."/>
            <person name="Kim K.-T."/>
            <person name="Kim M.-S."/>
            <person name="Lee J.M."/>
            <person name="Cheong K."/>
            <person name="Shin H.-S."/>
            <person name="Kim S.-B."/>
            <person name="Han K."/>
            <person name="Lee J."/>
            <person name="Park M."/>
            <person name="Lee H.-A."/>
            <person name="Lee H.-Y."/>
            <person name="Lee Y."/>
            <person name="Oh S."/>
            <person name="Lee J.H."/>
            <person name="Choi E."/>
            <person name="Choi E."/>
            <person name="Lee S.E."/>
            <person name="Jeon J."/>
            <person name="Kim H."/>
            <person name="Choi G."/>
            <person name="Song H."/>
            <person name="Lee J."/>
            <person name="Lee S.-C."/>
            <person name="Kwon J.-K."/>
            <person name="Lee H.-Y."/>
            <person name="Koo N."/>
            <person name="Hong Y."/>
            <person name="Kim R.W."/>
            <person name="Kang W.-H."/>
            <person name="Huh J.H."/>
            <person name="Kang B.-C."/>
            <person name="Yang T.-J."/>
            <person name="Lee Y.-H."/>
            <person name="Bennetzen J.L."/>
            <person name="Choi D."/>
        </authorList>
    </citation>
    <scope>NUCLEOTIDE SEQUENCE [LARGE SCALE GENOMIC DNA]</scope>
    <source>
        <strain evidence="3">cv. PBC81</strain>
    </source>
</reference>
<dbReference type="SMART" id="SM00220">
    <property type="entry name" value="S_TKc"/>
    <property type="match status" value="1"/>
</dbReference>
<dbReference type="PANTHER" id="PTHR48055">
    <property type="entry name" value="LEUCINE-RICH REPEAT RECEPTOR PROTEIN KINASE EMS1"/>
    <property type="match status" value="1"/>
</dbReference>
<dbReference type="OrthoDB" id="1923451at2759"/>
<dbReference type="PANTHER" id="PTHR48055:SF52">
    <property type="entry name" value="PROTEIN KINASE DOMAIN-CONTAINING PROTEIN"/>
    <property type="match status" value="1"/>
</dbReference>
<dbReference type="InterPro" id="IPR051564">
    <property type="entry name" value="LRR_receptor-like_kinase"/>
</dbReference>
<dbReference type="GO" id="GO:0004672">
    <property type="term" value="F:protein kinase activity"/>
    <property type="evidence" value="ECO:0007669"/>
    <property type="project" value="InterPro"/>
</dbReference>
<dbReference type="AlphaFoldDB" id="A0A2G2WS38"/>
<dbReference type="Pfam" id="PF00069">
    <property type="entry name" value="Pkinase"/>
    <property type="match status" value="1"/>
</dbReference>
<evidence type="ECO:0000313" key="3">
    <source>
        <dbReference type="Proteomes" id="UP000224567"/>
    </source>
</evidence>
<dbReference type="SUPFAM" id="SSF56112">
    <property type="entry name" value="Protein kinase-like (PK-like)"/>
    <property type="match status" value="1"/>
</dbReference>
<evidence type="ECO:0000313" key="2">
    <source>
        <dbReference type="EMBL" id="PHT47999.1"/>
    </source>
</evidence>
<comment type="caution">
    <text evidence="2">The sequence shown here is derived from an EMBL/GenBank/DDBJ whole genome shotgun (WGS) entry which is preliminary data.</text>
</comment>
<dbReference type="GO" id="GO:0016020">
    <property type="term" value="C:membrane"/>
    <property type="evidence" value="ECO:0007669"/>
    <property type="project" value="TreeGrafter"/>
</dbReference>
<dbReference type="PROSITE" id="PS50011">
    <property type="entry name" value="PROTEIN_KINASE_DOM"/>
    <property type="match status" value="1"/>
</dbReference>
<sequence>MSNGSLENWLLKEDCHLNFLQRVAIMLDVVVAVEYLHHSHHTYIVHCDLNLANVLLDEEMVAHVAVFGISKVLVVSKSITHTVTLGSLGYIALDEIMSISCNVYSYGIMLREVLATKRPMDEEIFNKNLGLAWISEFCIASMIELSLDCTEDTPESRITMKDVVKRLNKTKNVFLET</sequence>
<dbReference type="Gene3D" id="1.10.510.10">
    <property type="entry name" value="Transferase(Phosphotransferase) domain 1"/>
    <property type="match status" value="1"/>
</dbReference>
<accession>A0A2G2WS38</accession>
<reference evidence="2 3" key="1">
    <citation type="journal article" date="2017" name="Genome Biol.">
        <title>New reference genome sequences of hot pepper reveal the massive evolution of plant disease-resistance genes by retroduplication.</title>
        <authorList>
            <person name="Kim S."/>
            <person name="Park J."/>
            <person name="Yeom S.I."/>
            <person name="Kim Y.M."/>
            <person name="Seo E."/>
            <person name="Kim K.T."/>
            <person name="Kim M.S."/>
            <person name="Lee J.M."/>
            <person name="Cheong K."/>
            <person name="Shin H.S."/>
            <person name="Kim S.B."/>
            <person name="Han K."/>
            <person name="Lee J."/>
            <person name="Park M."/>
            <person name="Lee H.A."/>
            <person name="Lee H.Y."/>
            <person name="Lee Y."/>
            <person name="Oh S."/>
            <person name="Lee J.H."/>
            <person name="Choi E."/>
            <person name="Choi E."/>
            <person name="Lee S.E."/>
            <person name="Jeon J."/>
            <person name="Kim H."/>
            <person name="Choi G."/>
            <person name="Song H."/>
            <person name="Lee J."/>
            <person name="Lee S.C."/>
            <person name="Kwon J.K."/>
            <person name="Lee H.Y."/>
            <person name="Koo N."/>
            <person name="Hong Y."/>
            <person name="Kim R.W."/>
            <person name="Kang W.H."/>
            <person name="Huh J.H."/>
            <person name="Kang B.C."/>
            <person name="Yang T.J."/>
            <person name="Lee Y.H."/>
            <person name="Bennetzen J.L."/>
            <person name="Choi D."/>
        </authorList>
    </citation>
    <scope>NUCLEOTIDE SEQUENCE [LARGE SCALE GENOMIC DNA]</scope>
    <source>
        <strain evidence="3">cv. PBC81</strain>
    </source>
</reference>
<gene>
    <name evidence="2" type="ORF">CQW23_12207</name>
</gene>